<organism evidence="3 4">
    <name type="scientific">Adineta steineri</name>
    <dbReference type="NCBI Taxonomy" id="433720"/>
    <lineage>
        <taxon>Eukaryota</taxon>
        <taxon>Metazoa</taxon>
        <taxon>Spiralia</taxon>
        <taxon>Gnathifera</taxon>
        <taxon>Rotifera</taxon>
        <taxon>Eurotatoria</taxon>
        <taxon>Bdelloidea</taxon>
        <taxon>Adinetida</taxon>
        <taxon>Adinetidae</taxon>
        <taxon>Adineta</taxon>
    </lineage>
</organism>
<protein>
    <submittedName>
        <fullName evidence="3">Uncharacterized protein</fullName>
    </submittedName>
</protein>
<dbReference type="EMBL" id="CAJOBB010003679">
    <property type="protein sequence ID" value="CAF4053032.1"/>
    <property type="molecule type" value="Genomic_DNA"/>
</dbReference>
<dbReference type="EMBL" id="CAJOAZ010006867">
    <property type="protein sequence ID" value="CAF4147328.1"/>
    <property type="molecule type" value="Genomic_DNA"/>
</dbReference>
<evidence type="ECO:0000313" key="1">
    <source>
        <dbReference type="EMBL" id="CAF1211928.1"/>
    </source>
</evidence>
<dbReference type="Proteomes" id="UP000663868">
    <property type="component" value="Unassembled WGS sequence"/>
</dbReference>
<dbReference type="Proteomes" id="UP000663844">
    <property type="component" value="Unassembled WGS sequence"/>
</dbReference>
<reference evidence="3" key="1">
    <citation type="submission" date="2021-02" db="EMBL/GenBank/DDBJ databases">
        <authorList>
            <person name="Nowell W R."/>
        </authorList>
    </citation>
    <scope>NUCLEOTIDE SEQUENCE</scope>
</reference>
<sequence length="83" mass="9520">MNSYLIDKEPEENSAEILVQNGIHISLYATNDGVLYKSKSSIDKEKELIVLPYSMETNDISLCMSQDYTGQQYGQTLIYYIEQ</sequence>
<comment type="caution">
    <text evidence="3">The sequence shown here is derived from an EMBL/GenBank/DDBJ whole genome shotgun (WGS) entry which is preliminary data.</text>
</comment>
<dbReference type="EMBL" id="CAJNOG010000384">
    <property type="protein sequence ID" value="CAF1211928.1"/>
    <property type="molecule type" value="Genomic_DNA"/>
</dbReference>
<evidence type="ECO:0000313" key="2">
    <source>
        <dbReference type="EMBL" id="CAF4053032.1"/>
    </source>
</evidence>
<evidence type="ECO:0000313" key="3">
    <source>
        <dbReference type="EMBL" id="CAF4147328.1"/>
    </source>
</evidence>
<name>A0A819XWJ3_9BILA</name>
<dbReference type="AlphaFoldDB" id="A0A819XWJ3"/>
<gene>
    <name evidence="1" type="ORF">JYZ213_LOCUS27504</name>
    <name evidence="2" type="ORF">KXQ929_LOCUS31663</name>
    <name evidence="3" type="ORF">OXD698_LOCUS37878</name>
</gene>
<dbReference type="Proteomes" id="UP000663845">
    <property type="component" value="Unassembled WGS sequence"/>
</dbReference>
<evidence type="ECO:0000313" key="4">
    <source>
        <dbReference type="Proteomes" id="UP000663844"/>
    </source>
</evidence>
<proteinExistence type="predicted"/>
<accession>A0A819XWJ3</accession>